<dbReference type="Gene3D" id="3.40.50.1110">
    <property type="entry name" value="SGNH hydrolase"/>
    <property type="match status" value="1"/>
</dbReference>
<dbReference type="SUPFAM" id="SSF52266">
    <property type="entry name" value="SGNH hydrolase"/>
    <property type="match status" value="1"/>
</dbReference>
<evidence type="ECO:0000313" key="3">
    <source>
        <dbReference type="Proteomes" id="UP000319663"/>
    </source>
</evidence>
<dbReference type="Proteomes" id="UP000319663">
    <property type="component" value="Unassembled WGS sequence"/>
</dbReference>
<dbReference type="PANTHER" id="PTHR45648:SF22">
    <property type="entry name" value="GDSL LIPASE_ACYLHYDROLASE FAMILY PROTEIN (AFU_ORTHOLOGUE AFUA_4G14700)"/>
    <property type="match status" value="1"/>
</dbReference>
<reference evidence="2 3" key="1">
    <citation type="submission" date="2019-06" db="EMBL/GenBank/DDBJ databases">
        <title>Wine fermentation using esterase from Monascus purpureus.</title>
        <authorList>
            <person name="Geng C."/>
            <person name="Zhang Y."/>
        </authorList>
    </citation>
    <scope>NUCLEOTIDE SEQUENCE [LARGE SCALE GENOMIC DNA]</scope>
    <source>
        <strain evidence="2">HQ1</strain>
    </source>
</reference>
<dbReference type="InterPro" id="IPR051058">
    <property type="entry name" value="GDSL_Est/Lipase"/>
</dbReference>
<comment type="caution">
    <text evidence="2">The sequence shown here is derived from an EMBL/GenBank/DDBJ whole genome shotgun (WGS) entry which is preliminary data.</text>
</comment>
<dbReference type="EMBL" id="VIFY01000255">
    <property type="protein sequence ID" value="TQB68081.1"/>
    <property type="molecule type" value="Genomic_DNA"/>
</dbReference>
<evidence type="ECO:0000256" key="1">
    <source>
        <dbReference type="ARBA" id="ARBA00022801"/>
    </source>
</evidence>
<dbReference type="InterPro" id="IPR036514">
    <property type="entry name" value="SGNH_hydro_sf"/>
</dbReference>
<keyword evidence="1" id="KW-0378">Hydrolase</keyword>
<dbReference type="PANTHER" id="PTHR45648">
    <property type="entry name" value="GDSL LIPASE/ACYLHYDROLASE FAMILY PROTEIN (AFU_ORTHOLOGUE AFUA_4G14700)"/>
    <property type="match status" value="1"/>
</dbReference>
<evidence type="ECO:0000313" key="2">
    <source>
        <dbReference type="EMBL" id="TQB68081.1"/>
    </source>
</evidence>
<dbReference type="Pfam" id="PF00657">
    <property type="entry name" value="Lipase_GDSL"/>
    <property type="match status" value="1"/>
</dbReference>
<organism evidence="2 3">
    <name type="scientific">Monascus purpureus</name>
    <name type="common">Red mold</name>
    <name type="synonym">Monascus anka</name>
    <dbReference type="NCBI Taxonomy" id="5098"/>
    <lineage>
        <taxon>Eukaryota</taxon>
        <taxon>Fungi</taxon>
        <taxon>Dikarya</taxon>
        <taxon>Ascomycota</taxon>
        <taxon>Pezizomycotina</taxon>
        <taxon>Eurotiomycetes</taxon>
        <taxon>Eurotiomycetidae</taxon>
        <taxon>Eurotiales</taxon>
        <taxon>Aspergillaceae</taxon>
        <taxon>Monascus</taxon>
    </lineage>
</organism>
<dbReference type="CDD" id="cd01846">
    <property type="entry name" value="fatty_acyltransferase_like"/>
    <property type="match status" value="1"/>
</dbReference>
<dbReference type="AlphaFoldDB" id="A0A507QKC8"/>
<name>A0A507QKC8_MONPU</name>
<dbReference type="InterPro" id="IPR001087">
    <property type="entry name" value="GDSL"/>
</dbReference>
<dbReference type="OrthoDB" id="1600564at2759"/>
<accession>A0A507QKC8</accession>
<dbReference type="STRING" id="5098.A0A507QKC8"/>
<dbReference type="GO" id="GO:0016788">
    <property type="term" value="F:hydrolase activity, acting on ester bonds"/>
    <property type="evidence" value="ECO:0007669"/>
    <property type="project" value="InterPro"/>
</dbReference>
<protein>
    <submittedName>
        <fullName evidence="2">Uncharacterized protein</fullName>
    </submittedName>
</protein>
<keyword evidence="3" id="KW-1185">Reference proteome</keyword>
<gene>
    <name evidence="2" type="ORF">MPDQ_004048</name>
</gene>
<proteinExistence type="predicted"/>
<sequence length="319" mass="35904">MRLPRQMFSWYYLVGASAASVLLFWVLFSSILPFSDKLAALPPLARSATDLSYFFVFGDSYSTTDFNFFLAQPSVKNPLGNPQIGHGTSSGGLNWVGYLTTQMNSSLILTYDFATPNAFVNNSLIGAGNAPMMDLTNQVKLAFENIYANSTPWRSHNSLFAFWVGINDIGNTWLREDPYNDSFTIISHYFEAVEDIYRDGGRHFLFLSVPPTTRSPMIIDLLGAPELITSYIKIYNGQLSRSIEEFKGNHSDVTVIEYDAYSLMSQILDRPTYYGFRDNTCVGSDGCFWHDGYHPSVEFHRLLAEDLAPKLQALGTGWR</sequence>